<name>A0ABU6P074_9BACI</name>
<comment type="caution">
    <text evidence="3">The sequence shown here is derived from an EMBL/GenBank/DDBJ whole genome shotgun (WGS) entry which is preliminary data.</text>
</comment>
<keyword evidence="3" id="KW-0378">Hydrolase</keyword>
<dbReference type="EMBL" id="JARTFS010000013">
    <property type="protein sequence ID" value="MED4402765.1"/>
    <property type="molecule type" value="Genomic_DNA"/>
</dbReference>
<dbReference type="PANTHER" id="PTHR21015">
    <property type="entry name" value="UDP-N-ACETYLGLUCOSAMINE--N-ACETYLMURAMYL-(PENTAPEPTIDE) PYROPHOSPHORYL-UNDECAPRENOL N-ACETYLGLUCOSAMINE TRANSFERASE 1"/>
    <property type="match status" value="1"/>
</dbReference>
<proteinExistence type="predicted"/>
<keyword evidence="4" id="KW-1185">Reference proteome</keyword>
<dbReference type="Gene3D" id="3.40.50.2000">
    <property type="entry name" value="Glycogen Phosphorylase B"/>
    <property type="match status" value="1"/>
</dbReference>
<dbReference type="RefSeq" id="WP_328015543.1">
    <property type="nucleotide sequence ID" value="NZ_JARTFS010000013.1"/>
</dbReference>
<accession>A0ABU6P074</accession>
<dbReference type="InterPro" id="IPR007235">
    <property type="entry name" value="Glyco_trans_28_C"/>
</dbReference>
<keyword evidence="1" id="KW-0472">Membrane</keyword>
<dbReference type="Proteomes" id="UP001342826">
    <property type="component" value="Unassembled WGS sequence"/>
</dbReference>
<dbReference type="PANTHER" id="PTHR21015:SF22">
    <property type="entry name" value="GLYCOSYLTRANSFERASE"/>
    <property type="match status" value="1"/>
</dbReference>
<dbReference type="Pfam" id="PF04101">
    <property type="entry name" value="Glyco_tran_28_C"/>
    <property type="match status" value="1"/>
</dbReference>
<gene>
    <name evidence="3" type="primary">pseG</name>
    <name evidence="3" type="ORF">P9271_15780</name>
</gene>
<dbReference type="EC" id="3.6.1.57" evidence="3"/>
<evidence type="ECO:0000313" key="4">
    <source>
        <dbReference type="Proteomes" id="UP001342826"/>
    </source>
</evidence>
<feature type="domain" description="Glycosyl transferase family 28 C-terminal" evidence="2">
    <location>
        <begin position="213"/>
        <end position="305"/>
    </location>
</feature>
<dbReference type="NCBIfam" id="TIGR03590">
    <property type="entry name" value="PseG"/>
    <property type="match status" value="1"/>
</dbReference>
<dbReference type="Gene3D" id="3.40.50.11190">
    <property type="match status" value="1"/>
</dbReference>
<evidence type="ECO:0000259" key="2">
    <source>
        <dbReference type="Pfam" id="PF04101"/>
    </source>
</evidence>
<dbReference type="InterPro" id="IPR020023">
    <property type="entry name" value="PseG"/>
</dbReference>
<organism evidence="3 4">
    <name type="scientific">Metabacillus fastidiosus</name>
    <dbReference type="NCBI Taxonomy" id="1458"/>
    <lineage>
        <taxon>Bacteria</taxon>
        <taxon>Bacillati</taxon>
        <taxon>Bacillota</taxon>
        <taxon>Bacilli</taxon>
        <taxon>Bacillales</taxon>
        <taxon>Bacillaceae</taxon>
        <taxon>Metabacillus</taxon>
    </lineage>
</organism>
<dbReference type="SUPFAM" id="SSF53756">
    <property type="entry name" value="UDP-Glycosyltransferase/glycogen phosphorylase"/>
    <property type="match status" value="1"/>
</dbReference>
<reference evidence="3 4" key="1">
    <citation type="submission" date="2023-03" db="EMBL/GenBank/DDBJ databases">
        <title>Bacillus Genome Sequencing.</title>
        <authorList>
            <person name="Dunlap C."/>
        </authorList>
    </citation>
    <scope>NUCLEOTIDE SEQUENCE [LARGE SCALE GENOMIC DNA]</scope>
    <source>
        <strain evidence="3 4">NRS-1717</strain>
    </source>
</reference>
<sequence>MNVVIRTDASFEIGTGHVMRCITLAKQLVHEGAEVLFICRSFYGNSISFIQSQGFHVHTLLSDKNKKHLQWTRDNWEKDSEETKLILGSLNKKIDLLIVDHYGLDIKWESKFCSVVNYIMVIDDLANRVHNCDLLLDQNYYFNMNNRYKGLVPEYCTLMLGPSYVLLRDEFLSIDPQKIKRDDSINNILIFFGGTDPTGETLKTLKVIQKPNFSHIEFNVVVGEANPKKEEIKEMCTKIKNSIYHCQTNNMAELMLKADLAISAGGATTWERCFLGLPSLIIIVAENQEDVTNVVVEKGAAYCLGNSIEVTDTIICKEINSLCDQNNERIIEMVGNCWEIINPNIVKMKLVTRNIMRLMK</sequence>
<evidence type="ECO:0000313" key="3">
    <source>
        <dbReference type="EMBL" id="MED4402765.1"/>
    </source>
</evidence>
<evidence type="ECO:0000256" key="1">
    <source>
        <dbReference type="ARBA" id="ARBA00023136"/>
    </source>
</evidence>
<protein>
    <submittedName>
        <fullName evidence="3">UDP-2,4-diacetamido-2,4, 6-trideoxy-beta-L-altropyranose hydrolase</fullName>
        <ecNumber evidence="3">3.6.1.57</ecNumber>
    </submittedName>
</protein>
<dbReference type="GO" id="GO:0016787">
    <property type="term" value="F:hydrolase activity"/>
    <property type="evidence" value="ECO:0007669"/>
    <property type="project" value="UniProtKB-KW"/>
</dbReference>